<sequence length="70" mass="7442">MPYPPSPSLRCRCPGTGGGYPLWPVVALPMGGHPCDRRHGPCWWQGWPQLAVHVGGCPLLAATPLGSRAL</sequence>
<dbReference type="EMBL" id="AMZH03029604">
    <property type="protein sequence ID" value="RRT33222.1"/>
    <property type="molecule type" value="Genomic_DNA"/>
</dbReference>
<evidence type="ECO:0000313" key="2">
    <source>
        <dbReference type="Proteomes" id="UP000287651"/>
    </source>
</evidence>
<protein>
    <submittedName>
        <fullName evidence="1">Uncharacterized protein</fullName>
    </submittedName>
</protein>
<accession>A0A426X154</accession>
<comment type="caution">
    <text evidence="1">The sequence shown here is derived from an EMBL/GenBank/DDBJ whole genome shotgun (WGS) entry which is preliminary data.</text>
</comment>
<gene>
    <name evidence="1" type="ORF">B296_00028231</name>
</gene>
<evidence type="ECO:0000313" key="1">
    <source>
        <dbReference type="EMBL" id="RRT33222.1"/>
    </source>
</evidence>
<dbReference type="Proteomes" id="UP000287651">
    <property type="component" value="Unassembled WGS sequence"/>
</dbReference>
<name>A0A426X154_ENSVE</name>
<dbReference type="AlphaFoldDB" id="A0A426X154"/>
<organism evidence="1 2">
    <name type="scientific">Ensete ventricosum</name>
    <name type="common">Abyssinian banana</name>
    <name type="synonym">Musa ensete</name>
    <dbReference type="NCBI Taxonomy" id="4639"/>
    <lineage>
        <taxon>Eukaryota</taxon>
        <taxon>Viridiplantae</taxon>
        <taxon>Streptophyta</taxon>
        <taxon>Embryophyta</taxon>
        <taxon>Tracheophyta</taxon>
        <taxon>Spermatophyta</taxon>
        <taxon>Magnoliopsida</taxon>
        <taxon>Liliopsida</taxon>
        <taxon>Zingiberales</taxon>
        <taxon>Musaceae</taxon>
        <taxon>Ensete</taxon>
    </lineage>
</organism>
<reference evidence="1 2" key="1">
    <citation type="journal article" date="2014" name="Agronomy (Basel)">
        <title>A Draft Genome Sequence for Ensete ventricosum, the Drought-Tolerant Tree Against Hunger.</title>
        <authorList>
            <person name="Harrison J."/>
            <person name="Moore K.A."/>
            <person name="Paszkiewicz K."/>
            <person name="Jones T."/>
            <person name="Grant M."/>
            <person name="Ambacheew D."/>
            <person name="Muzemil S."/>
            <person name="Studholme D.J."/>
        </authorList>
    </citation>
    <scope>NUCLEOTIDE SEQUENCE [LARGE SCALE GENOMIC DNA]</scope>
</reference>
<proteinExistence type="predicted"/>